<accession>A0A1E3VPK9</accession>
<dbReference type="Pfam" id="PF01923">
    <property type="entry name" value="Cob_adeno_trans"/>
    <property type="match status" value="1"/>
</dbReference>
<keyword evidence="4" id="KW-0169">Cobalamin biosynthesis</keyword>
<dbReference type="EC" id="2.5.1.17" evidence="4"/>
<dbReference type="EMBL" id="LPWE01000011">
    <property type="protein sequence ID" value="ODR95251.1"/>
    <property type="molecule type" value="Genomic_DNA"/>
</dbReference>
<dbReference type="RefSeq" id="WP_069444542.1">
    <property type="nucleotide sequence ID" value="NZ_LPWE01000011.1"/>
</dbReference>
<evidence type="ECO:0000256" key="2">
    <source>
        <dbReference type="ARBA" id="ARBA00022741"/>
    </source>
</evidence>
<feature type="domain" description="Cobalamin adenosyltransferase-like" evidence="6">
    <location>
        <begin position="11"/>
        <end position="173"/>
    </location>
</feature>
<organism evidence="7 8">
    <name type="scientific">Methyloceanibacter stevinii</name>
    <dbReference type="NCBI Taxonomy" id="1774970"/>
    <lineage>
        <taxon>Bacteria</taxon>
        <taxon>Pseudomonadati</taxon>
        <taxon>Pseudomonadota</taxon>
        <taxon>Alphaproteobacteria</taxon>
        <taxon>Hyphomicrobiales</taxon>
        <taxon>Hyphomicrobiaceae</taxon>
        <taxon>Methyloceanibacter</taxon>
    </lineage>
</organism>
<gene>
    <name evidence="7" type="ORF">AUC70_06045</name>
</gene>
<dbReference type="STRING" id="1774970.AUC70_06045"/>
<evidence type="ECO:0000256" key="3">
    <source>
        <dbReference type="ARBA" id="ARBA00022840"/>
    </source>
</evidence>
<keyword evidence="2 4" id="KW-0547">Nucleotide-binding</keyword>
<dbReference type="GO" id="GO:0005524">
    <property type="term" value="F:ATP binding"/>
    <property type="evidence" value="ECO:0007669"/>
    <property type="project" value="UniProtKB-UniRule"/>
</dbReference>
<name>A0A1E3VPK9_9HYPH</name>
<dbReference type="UniPathway" id="UPA00148">
    <property type="reaction ID" value="UER00233"/>
</dbReference>
<dbReference type="InterPro" id="IPR016030">
    <property type="entry name" value="CblAdoTrfase-like"/>
</dbReference>
<evidence type="ECO:0000313" key="7">
    <source>
        <dbReference type="EMBL" id="ODR95251.1"/>
    </source>
</evidence>
<keyword evidence="3 4" id="KW-0067">ATP-binding</keyword>
<dbReference type="Gene3D" id="1.20.1200.10">
    <property type="entry name" value="Cobalamin adenosyltransferase-like"/>
    <property type="match status" value="1"/>
</dbReference>
<evidence type="ECO:0000259" key="6">
    <source>
        <dbReference type="Pfam" id="PF01923"/>
    </source>
</evidence>
<comment type="catalytic activity">
    <reaction evidence="4">
        <text>2 cob(II)yrinate a,c diamide + reduced [electron-transfer flavoprotein] + 2 ATP = 2 adenosylcob(III)yrinate a,c-diamide + 2 triphosphate + oxidized [electron-transfer flavoprotein] + 3 H(+)</text>
        <dbReference type="Rhea" id="RHEA:11528"/>
        <dbReference type="Rhea" id="RHEA-COMP:10685"/>
        <dbReference type="Rhea" id="RHEA-COMP:10686"/>
        <dbReference type="ChEBI" id="CHEBI:15378"/>
        <dbReference type="ChEBI" id="CHEBI:18036"/>
        <dbReference type="ChEBI" id="CHEBI:30616"/>
        <dbReference type="ChEBI" id="CHEBI:57692"/>
        <dbReference type="ChEBI" id="CHEBI:58307"/>
        <dbReference type="ChEBI" id="CHEBI:58503"/>
        <dbReference type="ChEBI" id="CHEBI:58537"/>
        <dbReference type="EC" id="2.5.1.17"/>
    </reaction>
</comment>
<evidence type="ECO:0000256" key="1">
    <source>
        <dbReference type="ARBA" id="ARBA00022679"/>
    </source>
</evidence>
<protein>
    <recommendedName>
        <fullName evidence="4">Corrinoid adenosyltransferase</fullName>
        <ecNumber evidence="4">2.5.1.17</ecNumber>
    </recommendedName>
    <alternativeName>
        <fullName evidence="4">Cob(II)alamin adenosyltransferase</fullName>
    </alternativeName>
    <alternativeName>
        <fullName evidence="4">Cob(II)yrinic acid a,c-diamide adenosyltransferase</fullName>
    </alternativeName>
    <alternativeName>
        <fullName evidence="4">Cobinamide/cobalamin adenosyltransferase</fullName>
    </alternativeName>
</protein>
<evidence type="ECO:0000256" key="5">
    <source>
        <dbReference type="SAM" id="MobiDB-lite"/>
    </source>
</evidence>
<evidence type="ECO:0000256" key="4">
    <source>
        <dbReference type="RuleBase" id="RU366026"/>
    </source>
</evidence>
<sequence>MEQLRRQATAHPGDCGQTKLDSGVIVDKDSVPVEAIGAIVELRAWIAVLISLSSSPLLKSLRAVRADLAAIIRRIKATGTPRLSQESLERIDAAVEGLEAELTAQTPNMRVSELPTSAFAEVAYAVCLRAERRLAELNQLNNIADAMLSTEGGKEAAGAIALAYLNRLSDLLRLLEASCGSLSVPSTAIATIGENG</sequence>
<dbReference type="InterPro" id="IPR029499">
    <property type="entry name" value="PduO-typ"/>
</dbReference>
<comment type="catalytic activity">
    <reaction evidence="4">
        <text>2 cob(II)alamin + reduced [electron-transfer flavoprotein] + 2 ATP = 2 adenosylcob(III)alamin + 2 triphosphate + oxidized [electron-transfer flavoprotein] + 3 H(+)</text>
        <dbReference type="Rhea" id="RHEA:28671"/>
        <dbReference type="Rhea" id="RHEA-COMP:10685"/>
        <dbReference type="Rhea" id="RHEA-COMP:10686"/>
        <dbReference type="ChEBI" id="CHEBI:15378"/>
        <dbReference type="ChEBI" id="CHEBI:16304"/>
        <dbReference type="ChEBI" id="CHEBI:18036"/>
        <dbReference type="ChEBI" id="CHEBI:18408"/>
        <dbReference type="ChEBI" id="CHEBI:30616"/>
        <dbReference type="ChEBI" id="CHEBI:57692"/>
        <dbReference type="ChEBI" id="CHEBI:58307"/>
        <dbReference type="EC" id="2.5.1.17"/>
    </reaction>
</comment>
<dbReference type="PANTHER" id="PTHR12213">
    <property type="entry name" value="CORRINOID ADENOSYLTRANSFERASE"/>
    <property type="match status" value="1"/>
</dbReference>
<dbReference type="PANTHER" id="PTHR12213:SF0">
    <property type="entry name" value="CORRINOID ADENOSYLTRANSFERASE MMAB"/>
    <property type="match status" value="1"/>
</dbReference>
<keyword evidence="1 4" id="KW-0808">Transferase</keyword>
<feature type="region of interest" description="Disordered" evidence="5">
    <location>
        <begin position="1"/>
        <end position="21"/>
    </location>
</feature>
<dbReference type="GO" id="GO:0008817">
    <property type="term" value="F:corrinoid adenosyltransferase activity"/>
    <property type="evidence" value="ECO:0007669"/>
    <property type="project" value="UniProtKB-UniRule"/>
</dbReference>
<evidence type="ECO:0000313" key="8">
    <source>
        <dbReference type="Proteomes" id="UP000094172"/>
    </source>
</evidence>
<dbReference type="AlphaFoldDB" id="A0A1E3VPK9"/>
<dbReference type="Proteomes" id="UP000094172">
    <property type="component" value="Unassembled WGS sequence"/>
</dbReference>
<dbReference type="InterPro" id="IPR036451">
    <property type="entry name" value="CblAdoTrfase-like_sf"/>
</dbReference>
<dbReference type="GO" id="GO:0009236">
    <property type="term" value="P:cobalamin biosynthetic process"/>
    <property type="evidence" value="ECO:0007669"/>
    <property type="project" value="UniProtKB-UniRule"/>
</dbReference>
<comment type="pathway">
    <text evidence="4">Cofactor biosynthesis; adenosylcobalamin biosynthesis; adenosylcobalamin from cob(II)yrinate a,c-diamide: step 2/7.</text>
</comment>
<reference evidence="7 8" key="1">
    <citation type="journal article" date="2016" name="Environ. Microbiol.">
        <title>New Methyloceanibacter diversity from North Sea sediments includes methanotroph containing solely the soluble methane monooxygenase.</title>
        <authorList>
            <person name="Vekeman B."/>
            <person name="Kerckhof F.M."/>
            <person name="Cremers G."/>
            <person name="de Vos P."/>
            <person name="Vandamme P."/>
            <person name="Boon N."/>
            <person name="Op den Camp H.J."/>
            <person name="Heylen K."/>
        </authorList>
    </citation>
    <scope>NUCLEOTIDE SEQUENCE [LARGE SCALE GENOMIC DNA]</scope>
    <source>
        <strain evidence="7 8">R-67176</strain>
    </source>
</reference>
<comment type="similarity">
    <text evidence="4">Belongs to the Cob(I)alamin adenosyltransferase family.</text>
</comment>
<dbReference type="SUPFAM" id="SSF89028">
    <property type="entry name" value="Cobalamin adenosyltransferase-like"/>
    <property type="match status" value="1"/>
</dbReference>
<comment type="caution">
    <text evidence="7">The sequence shown here is derived from an EMBL/GenBank/DDBJ whole genome shotgun (WGS) entry which is preliminary data.</text>
</comment>
<proteinExistence type="inferred from homology"/>
<keyword evidence="8" id="KW-1185">Reference proteome</keyword>